<evidence type="ECO:0000313" key="11">
    <source>
        <dbReference type="Proteomes" id="UP001153636"/>
    </source>
</evidence>
<name>A0A9P0CVQ4_9CUCU</name>
<evidence type="ECO:0000256" key="4">
    <source>
        <dbReference type="ARBA" id="ARBA00023186"/>
    </source>
</evidence>
<dbReference type="GO" id="GO:0005759">
    <property type="term" value="C:mitochondrial matrix"/>
    <property type="evidence" value="ECO:0007669"/>
    <property type="project" value="UniProtKB-SubCell"/>
</dbReference>
<accession>A0A9P0CVQ4</accession>
<comment type="function">
    <text evidence="5">Assembly factor required for Rieske Fe-S protein UQCRFS1 incorporation into the cytochrome b-c1 (CIII) complex. Functions as a chaperone, binding to this subunit within the mitochondrial matrix and stabilizing it prior to its translocation and insertion into the late CIII dimeric intermediate within the mitochondrial inner membrane.</text>
</comment>
<evidence type="ECO:0000256" key="5">
    <source>
        <dbReference type="ARBA" id="ARBA00025430"/>
    </source>
</evidence>
<dbReference type="Proteomes" id="UP001153636">
    <property type="component" value="Chromosome 18"/>
</dbReference>
<dbReference type="CDD" id="cd20267">
    <property type="entry name" value="Complex1_LYR_LYRM7"/>
    <property type="match status" value="1"/>
</dbReference>
<dbReference type="InterPro" id="IPR050435">
    <property type="entry name" value="MZM1/LYRM7"/>
</dbReference>
<dbReference type="PANTHER" id="PTHR46749">
    <property type="entry name" value="COMPLEX III ASSEMBLY FACTOR LYRM7"/>
    <property type="match status" value="1"/>
</dbReference>
<dbReference type="PANTHER" id="PTHR46749:SF1">
    <property type="entry name" value="COMPLEX III ASSEMBLY FACTOR LYRM7"/>
    <property type="match status" value="1"/>
</dbReference>
<evidence type="ECO:0000259" key="9">
    <source>
        <dbReference type="Pfam" id="PF05347"/>
    </source>
</evidence>
<sequence length="121" mass="13945">MSVNIRQKVLQSFKTLHKTRLNVFNGDALALSEARKKINEEYKKNKHVTDQTAIEELIKYSNAVEQELKMCVIQAKEVEPGVYQATITKDTAKLDNMPFDEFASVTQSRRKTHSKCQQNEK</sequence>
<evidence type="ECO:0000256" key="6">
    <source>
        <dbReference type="ARBA" id="ARBA00025809"/>
    </source>
</evidence>
<dbReference type="AlphaFoldDB" id="A0A9P0CVQ4"/>
<keyword evidence="3" id="KW-0496">Mitochondrion</keyword>
<evidence type="ECO:0000256" key="8">
    <source>
        <dbReference type="ARBA" id="ARBA00031830"/>
    </source>
</evidence>
<keyword evidence="4" id="KW-0143">Chaperone</keyword>
<comment type="subunit">
    <text evidence="6">Interacts with UQCRFS1.</text>
</comment>
<protein>
    <recommendedName>
        <fullName evidence="7">Complex III assembly factor LYRM7</fullName>
    </recommendedName>
    <alternativeName>
        <fullName evidence="8">LYR motif-containing protein 7</fullName>
    </alternativeName>
</protein>
<organism evidence="10 11">
    <name type="scientific">Psylliodes chrysocephalus</name>
    <dbReference type="NCBI Taxonomy" id="3402493"/>
    <lineage>
        <taxon>Eukaryota</taxon>
        <taxon>Metazoa</taxon>
        <taxon>Ecdysozoa</taxon>
        <taxon>Arthropoda</taxon>
        <taxon>Hexapoda</taxon>
        <taxon>Insecta</taxon>
        <taxon>Pterygota</taxon>
        <taxon>Neoptera</taxon>
        <taxon>Endopterygota</taxon>
        <taxon>Coleoptera</taxon>
        <taxon>Polyphaga</taxon>
        <taxon>Cucujiformia</taxon>
        <taxon>Chrysomeloidea</taxon>
        <taxon>Chrysomelidae</taxon>
        <taxon>Galerucinae</taxon>
        <taxon>Alticini</taxon>
        <taxon>Psylliodes</taxon>
    </lineage>
</organism>
<comment type="similarity">
    <text evidence="2">Belongs to the complex I LYR family.</text>
</comment>
<proteinExistence type="inferred from homology"/>
<evidence type="ECO:0000256" key="1">
    <source>
        <dbReference type="ARBA" id="ARBA00004305"/>
    </source>
</evidence>
<reference evidence="10" key="1">
    <citation type="submission" date="2022-01" db="EMBL/GenBank/DDBJ databases">
        <authorList>
            <person name="King R."/>
        </authorList>
    </citation>
    <scope>NUCLEOTIDE SEQUENCE</scope>
</reference>
<evidence type="ECO:0000256" key="7">
    <source>
        <dbReference type="ARBA" id="ARBA00026165"/>
    </source>
</evidence>
<comment type="subcellular location">
    <subcellularLocation>
        <location evidence="1">Mitochondrion matrix</location>
    </subcellularLocation>
</comment>
<evidence type="ECO:0000256" key="2">
    <source>
        <dbReference type="ARBA" id="ARBA00009508"/>
    </source>
</evidence>
<dbReference type="InterPro" id="IPR045298">
    <property type="entry name" value="Complex1_LYR_LYRM7"/>
</dbReference>
<dbReference type="InterPro" id="IPR008011">
    <property type="entry name" value="Complex1_LYR_dom"/>
</dbReference>
<feature type="domain" description="Complex 1 LYR protein" evidence="9">
    <location>
        <begin position="8"/>
        <end position="60"/>
    </location>
</feature>
<dbReference type="GO" id="GO:0044183">
    <property type="term" value="F:protein folding chaperone"/>
    <property type="evidence" value="ECO:0007669"/>
    <property type="project" value="TreeGrafter"/>
</dbReference>
<evidence type="ECO:0000256" key="3">
    <source>
        <dbReference type="ARBA" id="ARBA00023128"/>
    </source>
</evidence>
<keyword evidence="11" id="KW-1185">Reference proteome</keyword>
<gene>
    <name evidence="10" type="ORF">PSYICH_LOCUS5666</name>
</gene>
<evidence type="ECO:0000313" key="10">
    <source>
        <dbReference type="EMBL" id="CAH1105131.1"/>
    </source>
</evidence>
<dbReference type="EMBL" id="OV651830">
    <property type="protein sequence ID" value="CAH1105131.1"/>
    <property type="molecule type" value="Genomic_DNA"/>
</dbReference>
<dbReference type="GO" id="GO:0034551">
    <property type="term" value="P:mitochondrial respiratory chain complex III assembly"/>
    <property type="evidence" value="ECO:0007669"/>
    <property type="project" value="InterPro"/>
</dbReference>
<dbReference type="Pfam" id="PF05347">
    <property type="entry name" value="Complex1_LYR"/>
    <property type="match status" value="1"/>
</dbReference>
<dbReference type="OrthoDB" id="529194at2759"/>